<name>A0A9P6NJM0_9BASI</name>
<gene>
    <name evidence="6" type="ORF">CROQUDRAFT_45856</name>
</gene>
<evidence type="ECO:0000259" key="5">
    <source>
        <dbReference type="Pfam" id="PF00724"/>
    </source>
</evidence>
<evidence type="ECO:0000256" key="1">
    <source>
        <dbReference type="ARBA" id="ARBA00005979"/>
    </source>
</evidence>
<dbReference type="InterPro" id="IPR051799">
    <property type="entry name" value="NADH_flavin_oxidoreductase"/>
</dbReference>
<keyword evidence="3" id="KW-0288">FMN</keyword>
<reference evidence="6" key="1">
    <citation type="submission" date="2013-11" db="EMBL/GenBank/DDBJ databases">
        <title>Genome sequence of the fusiform rust pathogen reveals effectors for host alternation and coevolution with pine.</title>
        <authorList>
            <consortium name="DOE Joint Genome Institute"/>
            <person name="Smith K."/>
            <person name="Pendleton A."/>
            <person name="Kubisiak T."/>
            <person name="Anderson C."/>
            <person name="Salamov A."/>
            <person name="Aerts A."/>
            <person name="Riley R."/>
            <person name="Clum A."/>
            <person name="Lindquist E."/>
            <person name="Ence D."/>
            <person name="Campbell M."/>
            <person name="Kronenberg Z."/>
            <person name="Feau N."/>
            <person name="Dhillon B."/>
            <person name="Hamelin R."/>
            <person name="Burleigh J."/>
            <person name="Smith J."/>
            <person name="Yandell M."/>
            <person name="Nelson C."/>
            <person name="Grigoriev I."/>
            <person name="Davis J."/>
        </authorList>
    </citation>
    <scope>NUCLEOTIDE SEQUENCE</scope>
    <source>
        <strain evidence="6">G11</strain>
    </source>
</reference>
<feature type="domain" description="NADH:flavin oxidoreductase/NADH oxidase N-terminal" evidence="5">
    <location>
        <begin position="18"/>
        <end position="265"/>
    </location>
</feature>
<comment type="similarity">
    <text evidence="1">Belongs to the NADH:flavin oxidoreductase/NADH oxidase family.</text>
</comment>
<evidence type="ECO:0000313" key="7">
    <source>
        <dbReference type="Proteomes" id="UP000886653"/>
    </source>
</evidence>
<organism evidence="6 7">
    <name type="scientific">Cronartium quercuum f. sp. fusiforme G11</name>
    <dbReference type="NCBI Taxonomy" id="708437"/>
    <lineage>
        <taxon>Eukaryota</taxon>
        <taxon>Fungi</taxon>
        <taxon>Dikarya</taxon>
        <taxon>Basidiomycota</taxon>
        <taxon>Pucciniomycotina</taxon>
        <taxon>Pucciniomycetes</taxon>
        <taxon>Pucciniales</taxon>
        <taxon>Coleosporiaceae</taxon>
        <taxon>Cronartium</taxon>
    </lineage>
</organism>
<dbReference type="InterPro" id="IPR013785">
    <property type="entry name" value="Aldolase_TIM"/>
</dbReference>
<keyword evidence="4" id="KW-0560">Oxidoreductase</keyword>
<dbReference type="OrthoDB" id="1663137at2759"/>
<dbReference type="Pfam" id="PF00724">
    <property type="entry name" value="Oxidored_FMN"/>
    <property type="match status" value="1"/>
</dbReference>
<comment type="caution">
    <text evidence="6">The sequence shown here is derived from an EMBL/GenBank/DDBJ whole genome shotgun (WGS) entry which is preliminary data.</text>
</comment>
<dbReference type="AlphaFoldDB" id="A0A9P6NJM0"/>
<dbReference type="GO" id="GO:0016491">
    <property type="term" value="F:oxidoreductase activity"/>
    <property type="evidence" value="ECO:0007669"/>
    <property type="project" value="UniProtKB-KW"/>
</dbReference>
<evidence type="ECO:0000256" key="3">
    <source>
        <dbReference type="ARBA" id="ARBA00022643"/>
    </source>
</evidence>
<protein>
    <recommendedName>
        <fullName evidence="5">NADH:flavin oxidoreductase/NADH oxidase N-terminal domain-containing protein</fullName>
    </recommendedName>
</protein>
<evidence type="ECO:0000256" key="4">
    <source>
        <dbReference type="ARBA" id="ARBA00023002"/>
    </source>
</evidence>
<sequence length="283" mass="31927">MNEIETLATKQTLPCGLTLPNRLVKAAMEPCLAEKGEPTEKHFKLHSEWSRGGFGLIITENVQVDQRYLGTPHDIIIPKNHHTQEQIPKSWKTWSNSSSNIPTLIQLCHTGLQSCRSLGRKFWEPSISPISMRLSLGNSLLDKLFSILLFNYSKMMNKEDIKLVINQFRDGALLAYRSGFQGVQLHCSHGYLLAQFMSPRTNQRTDEYGNSPYNRLRILFEIIDSIRESVPTDFCLAIKLNSADFVDGGLSEDDALKNVEWIVEHGGVDLIEISGGTYENCGK</sequence>
<accession>A0A9P6NJM0</accession>
<dbReference type="PANTHER" id="PTHR43656:SF2">
    <property type="entry name" value="BINDING OXIDOREDUCTASE, PUTATIVE (AFU_ORTHOLOGUE AFUA_2G08260)-RELATED"/>
    <property type="match status" value="1"/>
</dbReference>
<dbReference type="PANTHER" id="PTHR43656">
    <property type="entry name" value="BINDING OXIDOREDUCTASE, PUTATIVE (AFU_ORTHOLOGUE AFUA_2G08260)-RELATED"/>
    <property type="match status" value="1"/>
</dbReference>
<dbReference type="InterPro" id="IPR001155">
    <property type="entry name" value="OxRdtase_FMN_N"/>
</dbReference>
<evidence type="ECO:0000256" key="2">
    <source>
        <dbReference type="ARBA" id="ARBA00022630"/>
    </source>
</evidence>
<dbReference type="Gene3D" id="3.20.20.70">
    <property type="entry name" value="Aldolase class I"/>
    <property type="match status" value="1"/>
</dbReference>
<evidence type="ECO:0000313" key="6">
    <source>
        <dbReference type="EMBL" id="KAG0145382.1"/>
    </source>
</evidence>
<keyword evidence="2" id="KW-0285">Flavoprotein</keyword>
<keyword evidence="7" id="KW-1185">Reference proteome</keyword>
<dbReference type="Proteomes" id="UP000886653">
    <property type="component" value="Unassembled WGS sequence"/>
</dbReference>
<dbReference type="GO" id="GO:0010181">
    <property type="term" value="F:FMN binding"/>
    <property type="evidence" value="ECO:0007669"/>
    <property type="project" value="InterPro"/>
</dbReference>
<proteinExistence type="inferred from homology"/>
<dbReference type="EMBL" id="MU167277">
    <property type="protein sequence ID" value="KAG0145382.1"/>
    <property type="molecule type" value="Genomic_DNA"/>
</dbReference>
<dbReference type="SUPFAM" id="SSF51395">
    <property type="entry name" value="FMN-linked oxidoreductases"/>
    <property type="match status" value="1"/>
</dbReference>